<accession>A0A8H6SIV1</accession>
<dbReference type="Proteomes" id="UP000613580">
    <property type="component" value="Unassembled WGS sequence"/>
</dbReference>
<comment type="caution">
    <text evidence="1">The sequence shown here is derived from an EMBL/GenBank/DDBJ whole genome shotgun (WGS) entry which is preliminary data.</text>
</comment>
<proteinExistence type="predicted"/>
<reference evidence="1" key="1">
    <citation type="submission" date="2020-05" db="EMBL/GenBank/DDBJ databases">
        <title>Mycena genomes resolve the evolution of fungal bioluminescence.</title>
        <authorList>
            <person name="Tsai I.J."/>
        </authorList>
    </citation>
    <scope>NUCLEOTIDE SEQUENCE</scope>
    <source>
        <strain evidence="1">110903Hualien_Pintung</strain>
    </source>
</reference>
<evidence type="ECO:0000313" key="2">
    <source>
        <dbReference type="Proteomes" id="UP000613580"/>
    </source>
</evidence>
<sequence>MTPLRPIEVHFEGIEREPFVAEMCRVPGSDRPFTTALPHPPPPETLKLSVASDAFFVNNYSDNHRIALPISDARLWGTCSGGELRIFYARATATTTEGETMRFCLRFIFDAENNTRKISPNYVFLEDLIADAQFHFKHLRAAAGTIVPAHYGPWKMDTGKWAGVVVFSLTQWCGTPWATICNTKYNTLANRLLVGRTFEQLHDLGIQLTRSMGCTDNYCQVLLDIEHPSATPERCFDGRARCYVVSFSNASVHNCQRKLPVLPIARSLFNDPLFGCDELSNVSALMGFMEASFTPETAADEALRWHKEYTTRHPTHRNSAVLIAQRASLFPNAIPLYPGLDVTGPSREDTSVEVSLSNVDGTTLDPAQGFESCTMRQLALGLWGRYLHLRPRPDGTNSTGSPVHG</sequence>
<evidence type="ECO:0000313" key="1">
    <source>
        <dbReference type="EMBL" id="KAF7299580.1"/>
    </source>
</evidence>
<protein>
    <submittedName>
        <fullName evidence="1">Uncharacterized protein</fullName>
    </submittedName>
</protein>
<dbReference type="AlphaFoldDB" id="A0A8H6SIV1"/>
<name>A0A8H6SIV1_MYCCL</name>
<dbReference type="EMBL" id="JACAZE010000014">
    <property type="protein sequence ID" value="KAF7299580.1"/>
    <property type="molecule type" value="Genomic_DNA"/>
</dbReference>
<keyword evidence="2" id="KW-1185">Reference proteome</keyword>
<organism evidence="1 2">
    <name type="scientific">Mycena chlorophos</name>
    <name type="common">Agaric fungus</name>
    <name type="synonym">Agaricus chlorophos</name>
    <dbReference type="NCBI Taxonomy" id="658473"/>
    <lineage>
        <taxon>Eukaryota</taxon>
        <taxon>Fungi</taxon>
        <taxon>Dikarya</taxon>
        <taxon>Basidiomycota</taxon>
        <taxon>Agaricomycotina</taxon>
        <taxon>Agaricomycetes</taxon>
        <taxon>Agaricomycetidae</taxon>
        <taxon>Agaricales</taxon>
        <taxon>Marasmiineae</taxon>
        <taxon>Mycenaceae</taxon>
        <taxon>Mycena</taxon>
    </lineage>
</organism>
<gene>
    <name evidence="1" type="ORF">HMN09_00963300</name>
</gene>
<dbReference type="OrthoDB" id="2817141at2759"/>